<proteinExistence type="predicted"/>
<accession>A0A0V1MFG3</accession>
<sequence length="80" mass="9687">MVFLTELVAINRKWFDTSVFCKFEICLRRLVKKAQGKKYIKRLIWNLKHIVEKLQQIHKRQNRSIFLLFLGFCSDDSELL</sequence>
<organism evidence="1 2">
    <name type="scientific">Trichinella papuae</name>
    <dbReference type="NCBI Taxonomy" id="268474"/>
    <lineage>
        <taxon>Eukaryota</taxon>
        <taxon>Metazoa</taxon>
        <taxon>Ecdysozoa</taxon>
        <taxon>Nematoda</taxon>
        <taxon>Enoplea</taxon>
        <taxon>Dorylaimia</taxon>
        <taxon>Trichinellida</taxon>
        <taxon>Trichinellidae</taxon>
        <taxon>Trichinella</taxon>
    </lineage>
</organism>
<gene>
    <name evidence="1" type="ORF">T10_8653</name>
</gene>
<reference evidence="1 2" key="1">
    <citation type="submission" date="2015-01" db="EMBL/GenBank/DDBJ databases">
        <title>Evolution of Trichinella species and genotypes.</title>
        <authorList>
            <person name="Korhonen P.K."/>
            <person name="Edoardo P."/>
            <person name="Giuseppe L.R."/>
            <person name="Gasser R.B."/>
        </authorList>
    </citation>
    <scope>NUCLEOTIDE SEQUENCE [LARGE SCALE GENOMIC DNA]</scope>
    <source>
        <strain evidence="1">ISS1980</strain>
    </source>
</reference>
<protein>
    <submittedName>
        <fullName evidence="1">Uncharacterized protein</fullName>
    </submittedName>
</protein>
<evidence type="ECO:0000313" key="2">
    <source>
        <dbReference type="Proteomes" id="UP000054843"/>
    </source>
</evidence>
<dbReference type="Proteomes" id="UP000054843">
    <property type="component" value="Unassembled WGS sequence"/>
</dbReference>
<name>A0A0V1MFG3_9BILA</name>
<dbReference type="EMBL" id="JYDO01000112">
    <property type="protein sequence ID" value="KRZ70551.1"/>
    <property type="molecule type" value="Genomic_DNA"/>
</dbReference>
<keyword evidence="2" id="KW-1185">Reference proteome</keyword>
<comment type="caution">
    <text evidence="1">The sequence shown here is derived from an EMBL/GenBank/DDBJ whole genome shotgun (WGS) entry which is preliminary data.</text>
</comment>
<dbReference type="AlphaFoldDB" id="A0A0V1MFG3"/>
<evidence type="ECO:0000313" key="1">
    <source>
        <dbReference type="EMBL" id="KRZ70551.1"/>
    </source>
</evidence>